<name>A0A1I0L8H6_9ACTN</name>
<feature type="signal peptide" evidence="1">
    <location>
        <begin position="1"/>
        <end position="30"/>
    </location>
</feature>
<feature type="chain" id="PRO_5011795449" evidence="1">
    <location>
        <begin position="31"/>
        <end position="152"/>
    </location>
</feature>
<dbReference type="STRING" id="568860.SAMN05421811_11325"/>
<keyword evidence="3" id="KW-1185">Reference proteome</keyword>
<dbReference type="EMBL" id="FOHX01000013">
    <property type="protein sequence ID" value="SEU35668.1"/>
    <property type="molecule type" value="Genomic_DNA"/>
</dbReference>
<accession>A0A1I0L8H6</accession>
<dbReference type="OrthoDB" id="9853279at2"/>
<evidence type="ECO:0000313" key="3">
    <source>
        <dbReference type="Proteomes" id="UP000199361"/>
    </source>
</evidence>
<organism evidence="2 3">
    <name type="scientific">Nonomuraea wenchangensis</name>
    <dbReference type="NCBI Taxonomy" id="568860"/>
    <lineage>
        <taxon>Bacteria</taxon>
        <taxon>Bacillati</taxon>
        <taxon>Actinomycetota</taxon>
        <taxon>Actinomycetes</taxon>
        <taxon>Streptosporangiales</taxon>
        <taxon>Streptosporangiaceae</taxon>
        <taxon>Nonomuraea</taxon>
    </lineage>
</organism>
<evidence type="ECO:0000256" key="1">
    <source>
        <dbReference type="SAM" id="SignalP"/>
    </source>
</evidence>
<keyword evidence="1" id="KW-0732">Signal</keyword>
<dbReference type="Proteomes" id="UP000199361">
    <property type="component" value="Unassembled WGS sequence"/>
</dbReference>
<protein>
    <submittedName>
        <fullName evidence="2">Uncharacterized protein</fullName>
    </submittedName>
</protein>
<dbReference type="RefSeq" id="WP_091089098.1">
    <property type="nucleotide sequence ID" value="NZ_FOHX01000013.1"/>
</dbReference>
<evidence type="ECO:0000313" key="2">
    <source>
        <dbReference type="EMBL" id="SEU35668.1"/>
    </source>
</evidence>
<proteinExistence type="predicted"/>
<sequence>MAPVVGKAAAMLSGAGLSLVLLSSAAHATAAVPVRHVKASCTMRDGQEAEIELKYRTSGGYHRVSDIIFRWISSAPIHLKTAYLRLMVERPGKDRKVYEETLHEKRAYSTASYDLIPDVKVVPARKKLYLAVDSTLVRKGRTMRCAARTAGV</sequence>
<dbReference type="AlphaFoldDB" id="A0A1I0L8H6"/>
<gene>
    <name evidence="2" type="ORF">SAMN05421811_11325</name>
</gene>
<reference evidence="2 3" key="1">
    <citation type="submission" date="2016-10" db="EMBL/GenBank/DDBJ databases">
        <authorList>
            <person name="de Groot N.N."/>
        </authorList>
    </citation>
    <scope>NUCLEOTIDE SEQUENCE [LARGE SCALE GENOMIC DNA]</scope>
    <source>
        <strain evidence="2 3">CGMCC 4.5598</strain>
    </source>
</reference>